<dbReference type="GO" id="GO:0005743">
    <property type="term" value="C:mitochondrial inner membrane"/>
    <property type="evidence" value="ECO:0007669"/>
    <property type="project" value="UniProtKB-SubCell"/>
</dbReference>
<evidence type="ECO:0000256" key="8">
    <source>
        <dbReference type="ARBA" id="ARBA00023098"/>
    </source>
</evidence>
<keyword evidence="8" id="KW-0443">Lipid metabolism</keyword>
<evidence type="ECO:0000256" key="13">
    <source>
        <dbReference type="ARBA" id="ARBA00039001"/>
    </source>
</evidence>
<keyword evidence="9" id="KW-0496">Mitochondrion</keyword>
<reference evidence="16 17" key="1">
    <citation type="submission" date="2023-03" db="EMBL/GenBank/DDBJ databases">
        <title>Genome insight into feeding habits of ladybird beetles.</title>
        <authorList>
            <person name="Li H.-S."/>
            <person name="Huang Y.-H."/>
            <person name="Pang H."/>
        </authorList>
    </citation>
    <scope>NUCLEOTIDE SEQUENCE [LARGE SCALE GENOMIC DNA]</scope>
    <source>
        <strain evidence="16">SYSU_2023b</strain>
        <tissue evidence="16">Whole body</tissue>
    </source>
</reference>
<proteinExistence type="inferred from homology"/>
<dbReference type="Pfam" id="PF01066">
    <property type="entry name" value="CDP-OH_P_transf"/>
    <property type="match status" value="1"/>
</dbReference>
<keyword evidence="5 15" id="KW-0812">Transmembrane</keyword>
<keyword evidence="3" id="KW-0444">Lipid biosynthesis</keyword>
<evidence type="ECO:0000256" key="7">
    <source>
        <dbReference type="ARBA" id="ARBA00022989"/>
    </source>
</evidence>
<accession>A0AAW1V249</accession>
<evidence type="ECO:0000256" key="2">
    <source>
        <dbReference type="ARBA" id="ARBA00010441"/>
    </source>
</evidence>
<evidence type="ECO:0000256" key="12">
    <source>
        <dbReference type="ARBA" id="ARBA00023264"/>
    </source>
</evidence>
<evidence type="ECO:0000256" key="4">
    <source>
        <dbReference type="ARBA" id="ARBA00022679"/>
    </source>
</evidence>
<evidence type="ECO:0000256" key="11">
    <source>
        <dbReference type="ARBA" id="ARBA00023209"/>
    </source>
</evidence>
<dbReference type="Gene3D" id="1.20.120.1760">
    <property type="match status" value="1"/>
</dbReference>
<comment type="subcellular location">
    <subcellularLocation>
        <location evidence="1">Mitochondrion inner membrane</location>
        <topology evidence="1">Multi-pass membrane protein</topology>
    </subcellularLocation>
</comment>
<evidence type="ECO:0000313" key="16">
    <source>
        <dbReference type="EMBL" id="KAK9886310.1"/>
    </source>
</evidence>
<name>A0AAW1V249_9CUCU</name>
<dbReference type="EC" id="2.7.8.41" evidence="13"/>
<evidence type="ECO:0000256" key="6">
    <source>
        <dbReference type="ARBA" id="ARBA00022792"/>
    </source>
</evidence>
<dbReference type="Proteomes" id="UP001431783">
    <property type="component" value="Unassembled WGS sequence"/>
</dbReference>
<dbReference type="GO" id="GO:0032049">
    <property type="term" value="P:cardiolipin biosynthetic process"/>
    <property type="evidence" value="ECO:0007669"/>
    <property type="project" value="TreeGrafter"/>
</dbReference>
<keyword evidence="7 15" id="KW-1133">Transmembrane helix</keyword>
<keyword evidence="6" id="KW-0999">Mitochondrion inner membrane</keyword>
<organism evidence="16 17">
    <name type="scientific">Henosepilachna vigintioctopunctata</name>
    <dbReference type="NCBI Taxonomy" id="420089"/>
    <lineage>
        <taxon>Eukaryota</taxon>
        <taxon>Metazoa</taxon>
        <taxon>Ecdysozoa</taxon>
        <taxon>Arthropoda</taxon>
        <taxon>Hexapoda</taxon>
        <taxon>Insecta</taxon>
        <taxon>Pterygota</taxon>
        <taxon>Neoptera</taxon>
        <taxon>Endopterygota</taxon>
        <taxon>Coleoptera</taxon>
        <taxon>Polyphaga</taxon>
        <taxon>Cucujiformia</taxon>
        <taxon>Coccinelloidea</taxon>
        <taxon>Coccinellidae</taxon>
        <taxon>Epilachninae</taxon>
        <taxon>Epilachnini</taxon>
        <taxon>Henosepilachna</taxon>
    </lineage>
</organism>
<keyword evidence="4" id="KW-0808">Transferase</keyword>
<dbReference type="InterPro" id="IPR043130">
    <property type="entry name" value="CDP-OH_PTrfase_TM_dom"/>
</dbReference>
<dbReference type="InterPro" id="IPR050324">
    <property type="entry name" value="CDP-alcohol_PTase-I"/>
</dbReference>
<evidence type="ECO:0000256" key="1">
    <source>
        <dbReference type="ARBA" id="ARBA00004448"/>
    </source>
</evidence>
<evidence type="ECO:0000256" key="3">
    <source>
        <dbReference type="ARBA" id="ARBA00022516"/>
    </source>
</evidence>
<feature type="transmembrane region" description="Helical" evidence="15">
    <location>
        <begin position="274"/>
        <end position="292"/>
    </location>
</feature>
<evidence type="ECO:0000256" key="10">
    <source>
        <dbReference type="ARBA" id="ARBA00023136"/>
    </source>
</evidence>
<comment type="catalytic activity">
    <reaction evidence="14">
        <text>a CDP-1,2-diacyl-sn-glycerol + a 1,2-diacyl-sn-glycero-3-phospho-(1'-sn-glycerol) = a cardiolipin + CMP + H(+)</text>
        <dbReference type="Rhea" id="RHEA:32931"/>
        <dbReference type="ChEBI" id="CHEBI:15378"/>
        <dbReference type="ChEBI" id="CHEBI:58332"/>
        <dbReference type="ChEBI" id="CHEBI:60377"/>
        <dbReference type="ChEBI" id="CHEBI:62237"/>
        <dbReference type="ChEBI" id="CHEBI:64716"/>
        <dbReference type="EC" id="2.7.8.41"/>
    </reaction>
</comment>
<dbReference type="EMBL" id="JARQZJ010000099">
    <property type="protein sequence ID" value="KAK9886310.1"/>
    <property type="molecule type" value="Genomic_DNA"/>
</dbReference>
<gene>
    <name evidence="16" type="ORF">WA026_015821</name>
</gene>
<dbReference type="GO" id="GO:0043337">
    <property type="term" value="F:cardiolipin synthase (CMP-forming)"/>
    <property type="evidence" value="ECO:0007669"/>
    <property type="project" value="UniProtKB-EC"/>
</dbReference>
<evidence type="ECO:0000256" key="5">
    <source>
        <dbReference type="ARBA" id="ARBA00022692"/>
    </source>
</evidence>
<comment type="caution">
    <text evidence="16">The sequence shown here is derived from an EMBL/GenBank/DDBJ whole genome shotgun (WGS) entry which is preliminary data.</text>
</comment>
<keyword evidence="11" id="KW-0594">Phospholipid biosynthesis</keyword>
<evidence type="ECO:0000256" key="15">
    <source>
        <dbReference type="SAM" id="Phobius"/>
    </source>
</evidence>
<evidence type="ECO:0000256" key="9">
    <source>
        <dbReference type="ARBA" id="ARBA00023128"/>
    </source>
</evidence>
<dbReference type="AlphaFoldDB" id="A0AAW1V249"/>
<protein>
    <recommendedName>
        <fullName evidence="13">cardiolipin synthase (CMP-forming)</fullName>
        <ecNumber evidence="13">2.7.8.41</ecNumber>
    </recommendedName>
</protein>
<dbReference type="PANTHER" id="PTHR14269">
    <property type="entry name" value="CDP-DIACYLGLYCEROL--GLYCEROL-3-PHOSPHATE 3-PHOSPHATIDYLTRANSFERASE-RELATED"/>
    <property type="match status" value="1"/>
</dbReference>
<sequence>MSHVCRIGKVNYTGKWLSDYIFCFKRYNSVSWNSDQFNSNQLFKIYIPTLVHLVQKKYFCENFGKSPDRIDSNSQKYPARNEIKAYIQLKKNKLKNTEERIKSKGTSLLRDIKQTKDKVYEKVETIIEKENIYTIPNLLCISRIIISPYLGMLIVQADFNIALAVLGVAAITDLLDGWIARTWESQSSKMGSFLDPVADKVMIATLFLALTYANLIPIPLTGIIITRDVLLIIGGFVIRYRSLPDPKTLRRYFDVTHATVQLAPTFISKVNTTVQLILVGTTLAAPVFHFVGHPFLEYLWYVTGFTTIAAGLSYVLSKNTYKYLRKKT</sequence>
<feature type="transmembrane region" description="Helical" evidence="15">
    <location>
        <begin position="201"/>
        <end position="218"/>
    </location>
</feature>
<dbReference type="InterPro" id="IPR000462">
    <property type="entry name" value="CDP-OH_P_trans"/>
</dbReference>
<comment type="similarity">
    <text evidence="2">Belongs to the CDP-alcohol phosphatidyltransferase class-I family.</text>
</comment>
<dbReference type="FunFam" id="1.20.120.1760:FF:000005">
    <property type="entry name" value="Cardiolipin synthase 1"/>
    <property type="match status" value="1"/>
</dbReference>
<feature type="transmembrane region" description="Helical" evidence="15">
    <location>
        <begin position="298"/>
        <end position="317"/>
    </location>
</feature>
<keyword evidence="10 15" id="KW-0472">Membrane</keyword>
<evidence type="ECO:0000256" key="14">
    <source>
        <dbReference type="ARBA" id="ARBA00047433"/>
    </source>
</evidence>
<keyword evidence="12" id="KW-1208">Phospholipid metabolism</keyword>
<keyword evidence="17" id="KW-1185">Reference proteome</keyword>
<evidence type="ECO:0000313" key="17">
    <source>
        <dbReference type="Proteomes" id="UP001431783"/>
    </source>
</evidence>
<dbReference type="PANTHER" id="PTHR14269:SF60">
    <property type="entry name" value="CARDIOLIPIN SYNTHASE (CMP-FORMING)"/>
    <property type="match status" value="1"/>
</dbReference>